<dbReference type="Gene3D" id="3.40.50.10880">
    <property type="entry name" value="Uncharacterised protein PF01937, DUF89, domain 3"/>
    <property type="match status" value="1"/>
</dbReference>
<dbReference type="EMBL" id="FOOX01000007">
    <property type="protein sequence ID" value="SFG64390.1"/>
    <property type="molecule type" value="Genomic_DNA"/>
</dbReference>
<dbReference type="InterPro" id="IPR036075">
    <property type="entry name" value="ARMT-1-like_metal-bd_sf"/>
</dbReference>
<protein>
    <recommendedName>
        <fullName evidence="1">Damage-control phosphatase ARMT1-like metal-binding domain-containing protein</fullName>
    </recommendedName>
</protein>
<keyword evidence="3" id="KW-1185">Reference proteome</keyword>
<dbReference type="Pfam" id="PF01937">
    <property type="entry name" value="ARMT1-like_dom"/>
    <property type="match status" value="1"/>
</dbReference>
<dbReference type="SUPFAM" id="SSF111321">
    <property type="entry name" value="AF1104-like"/>
    <property type="match status" value="1"/>
</dbReference>
<dbReference type="InterPro" id="IPR002791">
    <property type="entry name" value="ARMT1-like_metal-bd"/>
</dbReference>
<feature type="domain" description="Damage-control phosphatase ARMT1-like metal-binding" evidence="1">
    <location>
        <begin position="79"/>
        <end position="351"/>
    </location>
</feature>
<evidence type="ECO:0000313" key="2">
    <source>
        <dbReference type="EMBL" id="SFG64390.1"/>
    </source>
</evidence>
<dbReference type="AlphaFoldDB" id="A0A1I2THL9"/>
<name>A0A1I2THL9_9FIRM</name>
<organism evidence="2 3">
    <name type="scientific">Desulfotruncus arcticus DSM 17038</name>
    <dbReference type="NCBI Taxonomy" id="1121424"/>
    <lineage>
        <taxon>Bacteria</taxon>
        <taxon>Bacillati</taxon>
        <taxon>Bacillota</taxon>
        <taxon>Clostridia</taxon>
        <taxon>Eubacteriales</taxon>
        <taxon>Desulfallaceae</taxon>
        <taxon>Desulfotruncus</taxon>
    </lineage>
</organism>
<accession>A0A1I2THL9</accession>
<evidence type="ECO:0000313" key="3">
    <source>
        <dbReference type="Proteomes" id="UP000199337"/>
    </source>
</evidence>
<gene>
    <name evidence="2" type="ORF">SAMN05660649_02265</name>
</gene>
<dbReference type="Gene3D" id="1.10.285.20">
    <property type="entry name" value="Uncharacterised protein PF01937, DUF89, domain 2"/>
    <property type="match status" value="1"/>
</dbReference>
<sequence>MMIEKTGLSRFDLLLVSLQIALLLGIFLFKTAFVNLKNLEQCEPIPKAFIKKFLIENTRCVKLIKVILMRGLKMKASIDCVHCYLKQAVNCMSIAGIDEDKQYPVLFNIMDNVKTMDRQRTPAENSTEMLINLYQMINSNDPYKEIKQRLNTLGLDLYPKLKAYINKSDNKLYDALKIAASGNIIDLGISRDFDINASLEHSLSEGFSKDDYDRFIDKLNRVDHVVIVGDNAGEIVFDKLLVEELNKKGKKVIYIVKGGPILNDATMEDAIQVGMDTITEVITTGSNYLGVPLNKVAPKIVTLLADSGLVISKGQANFESLEHEELARDRVFFLLKIKCPWVGTTAGANFGDVVFFVR</sequence>
<reference evidence="3" key="1">
    <citation type="submission" date="2016-10" db="EMBL/GenBank/DDBJ databases">
        <authorList>
            <person name="Varghese N."/>
            <person name="Submissions S."/>
        </authorList>
    </citation>
    <scope>NUCLEOTIDE SEQUENCE [LARGE SCALE GENOMIC DNA]</scope>
    <source>
        <strain evidence="3">DSM 17038</strain>
    </source>
</reference>
<evidence type="ECO:0000259" key="1">
    <source>
        <dbReference type="Pfam" id="PF01937"/>
    </source>
</evidence>
<dbReference type="Proteomes" id="UP000199337">
    <property type="component" value="Unassembled WGS sequence"/>
</dbReference>
<proteinExistence type="predicted"/>
<dbReference type="STRING" id="341036.SAMN05660649_02265"/>